<evidence type="ECO:0000313" key="3">
    <source>
        <dbReference type="Proteomes" id="UP001202479"/>
    </source>
</evidence>
<gene>
    <name evidence="2" type="ORF">KGF56_004526</name>
</gene>
<dbReference type="GeneID" id="73382141"/>
<comment type="caution">
    <text evidence="2">The sequence shown here is derived from an EMBL/GenBank/DDBJ whole genome shotgun (WGS) entry which is preliminary data.</text>
</comment>
<keyword evidence="3" id="KW-1185">Reference proteome</keyword>
<accession>A0AAI9STB1</accession>
<dbReference type="RefSeq" id="XP_049178392.1">
    <property type="nucleotide sequence ID" value="XM_049325975.1"/>
</dbReference>
<dbReference type="AlphaFoldDB" id="A0AAI9STB1"/>
<reference evidence="2" key="1">
    <citation type="journal article" date="2022" name="DNA Res.">
        <title>Genome analysis of five recently described species of the CUG-Ser clade uncovers Candida theae as a new hybrid lineage with pathogenic potential in the Candida parapsilosis species complex.</title>
        <authorList>
            <person name="Mixao V."/>
            <person name="Del Olmo V."/>
            <person name="Hegedusova E."/>
            <person name="Saus E."/>
            <person name="Pryszcz L."/>
            <person name="Cillingova A."/>
            <person name="Nosek J."/>
            <person name="Gabaldon T."/>
        </authorList>
    </citation>
    <scope>NUCLEOTIDE SEQUENCE</scope>
    <source>
        <strain evidence="2">CBS 10844</strain>
    </source>
</reference>
<organism evidence="2 3">
    <name type="scientific">Candida oxycetoniae</name>
    <dbReference type="NCBI Taxonomy" id="497107"/>
    <lineage>
        <taxon>Eukaryota</taxon>
        <taxon>Fungi</taxon>
        <taxon>Dikarya</taxon>
        <taxon>Ascomycota</taxon>
        <taxon>Saccharomycotina</taxon>
        <taxon>Pichiomycetes</taxon>
        <taxon>Debaryomycetaceae</taxon>
        <taxon>Candida/Lodderomyces clade</taxon>
        <taxon>Candida</taxon>
    </lineage>
</organism>
<dbReference type="PANTHER" id="PTHR28094:SF1">
    <property type="entry name" value="MEIOTICALLY UP-REGULATED GENE 113 PROTEIN"/>
    <property type="match status" value="1"/>
</dbReference>
<dbReference type="InterPro" id="IPR018306">
    <property type="entry name" value="Phage_T5_Orf172_DNA-bd"/>
</dbReference>
<dbReference type="Pfam" id="PF10544">
    <property type="entry name" value="T5orf172"/>
    <property type="match status" value="1"/>
</dbReference>
<name>A0AAI9STB1_9ASCO</name>
<dbReference type="EMBL" id="JAHUZD010000142">
    <property type="protein sequence ID" value="KAI3402645.2"/>
    <property type="molecule type" value="Genomic_DNA"/>
</dbReference>
<sequence>MVAHVYQCYGTTKRGFRCKITVNCDKGYCHYHIDQNKKLAKNLSVSASASTIAQNKKFSSNSYHEAIQLQGPGAFLPKGLPYMEGKVLKSSRKGYIYIYTMKNFINPPKDWNFQIKNIPKTSKRHHDKWINFKSTKSPYILVKIGMTNQLPNIRIKQWESKCKHELINIGPRNEHLLKRRLHWWQQMMYLSLHDTHQDEDRYRYQRFKNDGFYCEENLEAVESMIHSTLREKYGKGDVYCSGCVADEDLTVNKDLEKAPLQNNYKVHTEWFLIPKISIRAIYQMIDEMCRTVGSR</sequence>
<proteinExistence type="predicted"/>
<dbReference type="InterPro" id="IPR053006">
    <property type="entry name" value="Meiosis_regulatory"/>
</dbReference>
<feature type="domain" description="Bacteriophage T5 Orf172 DNA-binding" evidence="1">
    <location>
        <begin position="137"/>
        <end position="286"/>
    </location>
</feature>
<evidence type="ECO:0000259" key="1">
    <source>
        <dbReference type="Pfam" id="PF10544"/>
    </source>
</evidence>
<evidence type="ECO:0000313" key="2">
    <source>
        <dbReference type="EMBL" id="KAI3402645.2"/>
    </source>
</evidence>
<dbReference type="Proteomes" id="UP001202479">
    <property type="component" value="Unassembled WGS sequence"/>
</dbReference>
<dbReference type="PANTHER" id="PTHR28094">
    <property type="entry name" value="MEIOTICALLY UP-REGULATED GENE 113 PROTEIN"/>
    <property type="match status" value="1"/>
</dbReference>
<protein>
    <recommendedName>
        <fullName evidence="1">Bacteriophage T5 Orf172 DNA-binding domain-containing protein</fullName>
    </recommendedName>
</protein>